<dbReference type="FunCoup" id="A0A136JI19">
    <property type="interactions" value="51"/>
</dbReference>
<dbReference type="InterPro" id="IPR004161">
    <property type="entry name" value="EFTu-like_2"/>
</dbReference>
<dbReference type="CDD" id="cd16267">
    <property type="entry name" value="HBS1-like_II"/>
    <property type="match status" value="1"/>
</dbReference>
<dbReference type="Pfam" id="PF03144">
    <property type="entry name" value="GTP_EFTU_D2"/>
    <property type="match status" value="1"/>
</dbReference>
<dbReference type="InterPro" id="IPR054696">
    <property type="entry name" value="GTP-eEF1A_C"/>
</dbReference>
<dbReference type="Gene3D" id="3.40.50.300">
    <property type="entry name" value="P-loop containing nucleotide triphosphate hydrolases"/>
    <property type="match status" value="1"/>
</dbReference>
<feature type="domain" description="Tr-type G" evidence="14">
    <location>
        <begin position="161"/>
        <end position="384"/>
    </location>
</feature>
<evidence type="ECO:0000256" key="6">
    <source>
        <dbReference type="ARBA" id="ARBA00022801"/>
    </source>
</evidence>
<dbReference type="STRING" id="196109.A0A136JI19"/>
<evidence type="ECO:0000256" key="13">
    <source>
        <dbReference type="SAM" id="MobiDB-lite"/>
    </source>
</evidence>
<dbReference type="GO" id="GO:0003924">
    <property type="term" value="F:GTPase activity"/>
    <property type="evidence" value="ECO:0007669"/>
    <property type="project" value="InterPro"/>
</dbReference>
<dbReference type="FunFam" id="2.40.30.10:FF:000070">
    <property type="entry name" value="Translation elongation factor EF-1 subunit"/>
    <property type="match status" value="1"/>
</dbReference>
<dbReference type="PROSITE" id="PS51722">
    <property type="entry name" value="G_TR_2"/>
    <property type="match status" value="1"/>
</dbReference>
<dbReference type="SUPFAM" id="SSF52540">
    <property type="entry name" value="P-loop containing nucleoside triphosphate hydrolases"/>
    <property type="match status" value="1"/>
</dbReference>
<gene>
    <name evidence="15" type="ORF">Micbo1qcDRAFT_155433</name>
</gene>
<dbReference type="InterPro" id="IPR015033">
    <property type="entry name" value="HBS1-like_N"/>
</dbReference>
<dbReference type="InterPro" id="IPR031157">
    <property type="entry name" value="G_TR_CS"/>
</dbReference>
<dbReference type="GO" id="GO:0005525">
    <property type="term" value="F:GTP binding"/>
    <property type="evidence" value="ECO:0007669"/>
    <property type="project" value="UniProtKB-KW"/>
</dbReference>
<evidence type="ECO:0000256" key="9">
    <source>
        <dbReference type="ARBA" id="ARBA00023134"/>
    </source>
</evidence>
<evidence type="ECO:0000256" key="7">
    <source>
        <dbReference type="ARBA" id="ARBA00022845"/>
    </source>
</evidence>
<dbReference type="Pfam" id="PF22594">
    <property type="entry name" value="GTP-eEF1A_C"/>
    <property type="match status" value="1"/>
</dbReference>
<keyword evidence="6 15" id="KW-0378">Hydrolase</keyword>
<keyword evidence="9" id="KW-0342">GTP-binding</keyword>
<dbReference type="GO" id="GO:0002184">
    <property type="term" value="P:cytoplasmic translational termination"/>
    <property type="evidence" value="ECO:0007669"/>
    <property type="project" value="UniProtKB-ARBA"/>
</dbReference>
<dbReference type="Pfam" id="PF08938">
    <property type="entry name" value="HBS1_N"/>
    <property type="match status" value="1"/>
</dbReference>
<comment type="catalytic activity">
    <reaction evidence="10">
        <text>GTP + H2O = GDP + phosphate + H(+)</text>
        <dbReference type="Rhea" id="RHEA:19669"/>
        <dbReference type="ChEBI" id="CHEBI:15377"/>
        <dbReference type="ChEBI" id="CHEBI:15378"/>
        <dbReference type="ChEBI" id="CHEBI:37565"/>
        <dbReference type="ChEBI" id="CHEBI:43474"/>
        <dbReference type="ChEBI" id="CHEBI:58189"/>
    </reaction>
    <physiologicalReaction direction="left-to-right" evidence="10">
        <dbReference type="Rhea" id="RHEA:19670"/>
    </physiologicalReaction>
</comment>
<dbReference type="SUPFAM" id="SSF50465">
    <property type="entry name" value="EF-Tu/eEF-1alpha/eIF2-gamma C-terminal domain"/>
    <property type="match status" value="1"/>
</dbReference>
<evidence type="ECO:0000256" key="3">
    <source>
        <dbReference type="ARBA" id="ARBA00013870"/>
    </source>
</evidence>
<evidence type="ECO:0000259" key="14">
    <source>
        <dbReference type="PROSITE" id="PS51722"/>
    </source>
</evidence>
<dbReference type="CDD" id="cd01883">
    <property type="entry name" value="EF1_alpha"/>
    <property type="match status" value="1"/>
</dbReference>
<dbReference type="GO" id="GO:0005829">
    <property type="term" value="C:cytosol"/>
    <property type="evidence" value="ECO:0007669"/>
    <property type="project" value="GOC"/>
</dbReference>
<comment type="subcellular location">
    <subcellularLocation>
        <location evidence="1">Cytoplasm</location>
    </subcellularLocation>
</comment>
<evidence type="ECO:0000256" key="12">
    <source>
        <dbReference type="ARBA" id="ARBA00074866"/>
    </source>
</evidence>
<feature type="region of interest" description="Disordered" evidence="13">
    <location>
        <begin position="108"/>
        <end position="139"/>
    </location>
</feature>
<dbReference type="GO" id="GO:0006417">
    <property type="term" value="P:regulation of translation"/>
    <property type="evidence" value="ECO:0007669"/>
    <property type="project" value="UniProtKB-KW"/>
</dbReference>
<evidence type="ECO:0000256" key="5">
    <source>
        <dbReference type="ARBA" id="ARBA00022741"/>
    </source>
</evidence>
<proteinExistence type="inferred from homology"/>
<keyword evidence="4" id="KW-0963">Cytoplasm</keyword>
<dbReference type="PANTHER" id="PTHR23115">
    <property type="entry name" value="TRANSLATION FACTOR"/>
    <property type="match status" value="1"/>
</dbReference>
<keyword evidence="8" id="KW-0648">Protein biosynthesis</keyword>
<evidence type="ECO:0000313" key="15">
    <source>
        <dbReference type="EMBL" id="KXJ96788.1"/>
    </source>
</evidence>
<dbReference type="Gene3D" id="2.40.30.10">
    <property type="entry name" value="Translation factors"/>
    <property type="match status" value="2"/>
</dbReference>
<dbReference type="AlphaFoldDB" id="A0A136JI19"/>
<dbReference type="InterPro" id="IPR009001">
    <property type="entry name" value="Transl_elong_EF1A/Init_IF2_C"/>
</dbReference>
<evidence type="ECO:0000256" key="1">
    <source>
        <dbReference type="ARBA" id="ARBA00004496"/>
    </source>
</evidence>
<keyword evidence="16" id="KW-1185">Reference proteome</keyword>
<dbReference type="GO" id="GO:1990533">
    <property type="term" value="C:Dom34-Hbs1 complex"/>
    <property type="evidence" value="ECO:0007669"/>
    <property type="project" value="UniProtKB-ARBA"/>
</dbReference>
<dbReference type="PRINTS" id="PR00315">
    <property type="entry name" value="ELONGATNFCT"/>
</dbReference>
<dbReference type="InterPro" id="IPR009000">
    <property type="entry name" value="Transl_B-barrel_sf"/>
</dbReference>
<evidence type="ECO:0000256" key="8">
    <source>
        <dbReference type="ARBA" id="ARBA00022917"/>
    </source>
</evidence>
<organism evidence="15 16">
    <name type="scientific">Microdochium bolleyi</name>
    <dbReference type="NCBI Taxonomy" id="196109"/>
    <lineage>
        <taxon>Eukaryota</taxon>
        <taxon>Fungi</taxon>
        <taxon>Dikarya</taxon>
        <taxon>Ascomycota</taxon>
        <taxon>Pezizomycotina</taxon>
        <taxon>Sordariomycetes</taxon>
        <taxon>Xylariomycetidae</taxon>
        <taxon>Xylariales</taxon>
        <taxon>Microdochiaceae</taxon>
        <taxon>Microdochium</taxon>
    </lineage>
</organism>
<dbReference type="Pfam" id="PF00009">
    <property type="entry name" value="GTP_EFTU"/>
    <property type="match status" value="1"/>
</dbReference>
<evidence type="ECO:0000256" key="10">
    <source>
        <dbReference type="ARBA" id="ARBA00049117"/>
    </source>
</evidence>
<dbReference type="EMBL" id="KQ964245">
    <property type="protein sequence ID" value="KXJ96788.1"/>
    <property type="molecule type" value="Genomic_DNA"/>
</dbReference>
<dbReference type="PROSITE" id="PS00301">
    <property type="entry name" value="G_TR_1"/>
    <property type="match status" value="1"/>
</dbReference>
<name>A0A136JI19_9PEZI</name>
<evidence type="ECO:0000256" key="2">
    <source>
        <dbReference type="ARBA" id="ARBA00007249"/>
    </source>
</evidence>
<dbReference type="SUPFAM" id="SSF50447">
    <property type="entry name" value="Translation proteins"/>
    <property type="match status" value="1"/>
</dbReference>
<evidence type="ECO:0000313" key="16">
    <source>
        <dbReference type="Proteomes" id="UP000070501"/>
    </source>
</evidence>
<dbReference type="InterPro" id="IPR027417">
    <property type="entry name" value="P-loop_NTPase"/>
</dbReference>
<comment type="similarity">
    <text evidence="2">Belongs to the TRAFAC class translation factor GTPase superfamily. Classic translation factor GTPase family. EF-Tu/EF-1A subfamily.</text>
</comment>
<dbReference type="InterPro" id="IPR000795">
    <property type="entry name" value="T_Tr_GTP-bd_dom"/>
</dbReference>
<dbReference type="FunFam" id="2.40.30.10:FF:000020">
    <property type="entry name" value="Translation elongation factor EF-1"/>
    <property type="match status" value="1"/>
</dbReference>
<dbReference type="OrthoDB" id="342024at2759"/>
<keyword evidence="5" id="KW-0547">Nucleotide-binding</keyword>
<evidence type="ECO:0000256" key="11">
    <source>
        <dbReference type="ARBA" id="ARBA00063537"/>
    </source>
</evidence>
<sequence length="570" mass="62295">MSRHQAYRNYDYENDLDEYEGVEDEEEDEMSAEDKVQMVNGTAEVQAMLGPQASKVTTKQIQEALWHYYYDVDKSVAYLISKFIEPPAPKKKKGSDPSPDDVVLTAQSKASNKKLAATSNKKKGPTDGAADGLKTLKVDDTPLPKSKNLDVLSEYEKSKAKKSASFVVVGHVDAGKSTLMGRLLLDLDVVDQRTIDKYRKEAEAMGKSSFALAWVLDQRTEERSRGVTIDIATNKFETDNTSFTILDAPGHRDFIPNMIAGASQADFAILVVDASTGSFEAGLRGQTREHALLLRSMGVSRVIVAVNKLDTVGWSKDRFDEISQQVSGFLQGSGFQMKNVSFVPVSGLHGDNMVRRSPDPAADWYKGDTLIDELENSEPMARALDKPLRMTISEVFRTTQSPVTISGRLDAGSVQAGDAILIQPSGEKAYIKSLELDGEPVDWTVAGQNVVIHLTHVDPIHVRVGDIVCDTRQPIACVDSFTIKVLAFDILMPMQIDVHRGRLHAAGQISEISALLDKTKGTVLKKKPKIVKPASVARVVVKLGSKVPLETGQRVVLRSNGNTVAAGLLD</sequence>
<comment type="subunit">
    <text evidence="11">Component of the Dom34-Hbs1 complex, also named Pelota-HBS1L complex, composed of dom34 and hbs1.</text>
</comment>
<accession>A0A136JI19</accession>
<reference evidence="16" key="1">
    <citation type="submission" date="2016-02" db="EMBL/GenBank/DDBJ databases">
        <title>Draft genome sequence of Microdochium bolleyi, a fungal endophyte of beachgrass.</title>
        <authorList>
            <consortium name="DOE Joint Genome Institute"/>
            <person name="David A.S."/>
            <person name="May G."/>
            <person name="Haridas S."/>
            <person name="Lim J."/>
            <person name="Wang M."/>
            <person name="Labutti K."/>
            <person name="Lipzen A."/>
            <person name="Barry K."/>
            <person name="Grigoriev I.V."/>
        </authorList>
    </citation>
    <scope>NUCLEOTIDE SEQUENCE [LARGE SCALE GENOMIC DNA]</scope>
    <source>
        <strain evidence="16">J235TASD1</strain>
    </source>
</reference>
<dbReference type="Proteomes" id="UP000070501">
    <property type="component" value="Unassembled WGS sequence"/>
</dbReference>
<dbReference type="FunFam" id="3.40.50.300:FF:000204">
    <property type="entry name" value="Translation elongation factor Tu"/>
    <property type="match status" value="1"/>
</dbReference>
<dbReference type="InParanoid" id="A0A136JI19"/>
<evidence type="ECO:0000256" key="4">
    <source>
        <dbReference type="ARBA" id="ARBA00022490"/>
    </source>
</evidence>
<protein>
    <recommendedName>
        <fullName evidence="12">Elongation factor 1 alpha-like protein</fullName>
    </recommendedName>
    <alternativeName>
        <fullName evidence="3">Elongation factor 1-alpha</fullName>
    </alternativeName>
</protein>
<dbReference type="InterPro" id="IPR050100">
    <property type="entry name" value="TRAFAC_GTPase_members"/>
</dbReference>
<keyword evidence="7" id="KW-0810">Translation regulation</keyword>
<feature type="compositionally biased region" description="Acidic residues" evidence="13">
    <location>
        <begin position="12"/>
        <end position="31"/>
    </location>
</feature>
<feature type="region of interest" description="Disordered" evidence="13">
    <location>
        <begin position="1"/>
        <end position="31"/>
    </location>
</feature>